<gene>
    <name evidence="11" type="ORF">PVAND_006658</name>
</gene>
<keyword evidence="4 10" id="KW-0732">Signal</keyword>
<keyword evidence="12" id="KW-1185">Reference proteome</keyword>
<name>A0A9J6C4V8_POLVA</name>
<evidence type="ECO:0000256" key="10">
    <source>
        <dbReference type="SAM" id="SignalP"/>
    </source>
</evidence>
<comment type="subcellular location">
    <subcellularLocation>
        <location evidence="1">Membrane</location>
        <topology evidence="1">Lipid-anchor</topology>
        <topology evidence="1">GPI-anchor</topology>
    </subcellularLocation>
</comment>
<keyword evidence="5 9" id="KW-1133">Transmembrane helix</keyword>
<dbReference type="PANTHER" id="PTHR33562:SF2">
    <property type="entry name" value="PROTEIN QUIVER"/>
    <property type="match status" value="1"/>
</dbReference>
<dbReference type="OrthoDB" id="6110560at2759"/>
<keyword evidence="8" id="KW-0449">Lipoprotein</keyword>
<keyword evidence="7" id="KW-0325">Glycoprotein</keyword>
<proteinExistence type="predicted"/>
<evidence type="ECO:0000256" key="6">
    <source>
        <dbReference type="ARBA" id="ARBA00023136"/>
    </source>
</evidence>
<evidence type="ECO:0000256" key="3">
    <source>
        <dbReference type="ARBA" id="ARBA00022692"/>
    </source>
</evidence>
<keyword evidence="3 9" id="KW-0812">Transmembrane</keyword>
<comment type="caution">
    <text evidence="11">The sequence shown here is derived from an EMBL/GenBank/DDBJ whole genome shotgun (WGS) entry which is preliminary data.</text>
</comment>
<dbReference type="Proteomes" id="UP001107558">
    <property type="component" value="Chromosome 2"/>
</dbReference>
<evidence type="ECO:0000256" key="1">
    <source>
        <dbReference type="ARBA" id="ARBA00004589"/>
    </source>
</evidence>
<evidence type="ECO:0000313" key="12">
    <source>
        <dbReference type="Proteomes" id="UP001107558"/>
    </source>
</evidence>
<dbReference type="EMBL" id="JADBJN010000002">
    <property type="protein sequence ID" value="KAG5676851.1"/>
    <property type="molecule type" value="Genomic_DNA"/>
</dbReference>
<dbReference type="InterPro" id="IPR031424">
    <property type="entry name" value="QVR-like"/>
</dbReference>
<dbReference type="GO" id="GO:0030431">
    <property type="term" value="P:sleep"/>
    <property type="evidence" value="ECO:0007669"/>
    <property type="project" value="InterPro"/>
</dbReference>
<dbReference type="GO" id="GO:0032222">
    <property type="term" value="P:regulation of synaptic transmission, cholinergic"/>
    <property type="evidence" value="ECO:0007669"/>
    <property type="project" value="InterPro"/>
</dbReference>
<evidence type="ECO:0000256" key="4">
    <source>
        <dbReference type="ARBA" id="ARBA00022729"/>
    </source>
</evidence>
<evidence type="ECO:0000256" key="8">
    <source>
        <dbReference type="ARBA" id="ARBA00023288"/>
    </source>
</evidence>
<feature type="chain" id="PRO_5039900902" description="Protein sleepless" evidence="10">
    <location>
        <begin position="19"/>
        <end position="287"/>
    </location>
</feature>
<dbReference type="GO" id="GO:0098552">
    <property type="term" value="C:side of membrane"/>
    <property type="evidence" value="ECO:0007669"/>
    <property type="project" value="UniProtKB-KW"/>
</dbReference>
<dbReference type="PANTHER" id="PTHR33562">
    <property type="entry name" value="ATILLA, ISOFORM B-RELATED-RELATED"/>
    <property type="match status" value="1"/>
</dbReference>
<dbReference type="Pfam" id="PF17064">
    <property type="entry name" value="QVR"/>
    <property type="match status" value="2"/>
</dbReference>
<evidence type="ECO:0000256" key="5">
    <source>
        <dbReference type="ARBA" id="ARBA00022989"/>
    </source>
</evidence>
<feature type="signal peptide" evidence="10">
    <location>
        <begin position="1"/>
        <end position="18"/>
    </location>
</feature>
<keyword evidence="6 9" id="KW-0472">Membrane</keyword>
<sequence length="287" mass="32355">MINKTHLLIASIILLVFAVEKGFSIKCWECRSDSDPKCADPFDNSTLSITDCRQVEPKEHLPGVKATMCRKIRQKVHGEWRYFRSCAWMGEPGIEGDERFCLMRTGTYNIFMEYCTCNSKDGCNTGGKNNPKLLQIGLLCLLAVLIFSTIILSVNAIRCYQCSSQTDPKGIDNCGAYVKFNKTQNIAIECNSDESHMPGSFCMKVVQQGPRGFIWDGRWRQVIRRCASVADTGVTGVCNWGVYENGVYWEECYCAEDSCNNSTSIKVSMKFVFSLLIFITISKYLNS</sequence>
<feature type="transmembrane region" description="Helical" evidence="9">
    <location>
        <begin position="133"/>
        <end position="154"/>
    </location>
</feature>
<organism evidence="11 12">
    <name type="scientific">Polypedilum vanderplanki</name>
    <name type="common">Sleeping chironomid midge</name>
    <dbReference type="NCBI Taxonomy" id="319348"/>
    <lineage>
        <taxon>Eukaryota</taxon>
        <taxon>Metazoa</taxon>
        <taxon>Ecdysozoa</taxon>
        <taxon>Arthropoda</taxon>
        <taxon>Hexapoda</taxon>
        <taxon>Insecta</taxon>
        <taxon>Pterygota</taxon>
        <taxon>Neoptera</taxon>
        <taxon>Endopterygota</taxon>
        <taxon>Diptera</taxon>
        <taxon>Nematocera</taxon>
        <taxon>Chironomoidea</taxon>
        <taxon>Chironomidae</taxon>
        <taxon>Chironominae</taxon>
        <taxon>Polypedilum</taxon>
        <taxon>Polypedilum</taxon>
    </lineage>
</organism>
<dbReference type="InterPro" id="IPR050975">
    <property type="entry name" value="Sleep_regulator"/>
</dbReference>
<dbReference type="AlphaFoldDB" id="A0A9J6C4V8"/>
<protein>
    <recommendedName>
        <fullName evidence="13">Protein sleepless</fullName>
    </recommendedName>
</protein>
<dbReference type="CDD" id="cd23592">
    <property type="entry name" value="TFP_LU_ECD_Crok"/>
    <property type="match status" value="1"/>
</dbReference>
<evidence type="ECO:0008006" key="13">
    <source>
        <dbReference type="Google" id="ProtNLM"/>
    </source>
</evidence>
<reference evidence="11" key="1">
    <citation type="submission" date="2021-03" db="EMBL/GenBank/DDBJ databases">
        <title>Chromosome level genome of the anhydrobiotic midge Polypedilum vanderplanki.</title>
        <authorList>
            <person name="Yoshida Y."/>
            <person name="Kikawada T."/>
            <person name="Gusev O."/>
        </authorList>
    </citation>
    <scope>NUCLEOTIDE SEQUENCE</scope>
    <source>
        <strain evidence="11">NIAS01</strain>
        <tissue evidence="11">Whole body or cell culture</tissue>
    </source>
</reference>
<accession>A0A9J6C4V8</accession>
<evidence type="ECO:0000256" key="7">
    <source>
        <dbReference type="ARBA" id="ARBA00023180"/>
    </source>
</evidence>
<evidence type="ECO:0000256" key="9">
    <source>
        <dbReference type="SAM" id="Phobius"/>
    </source>
</evidence>
<evidence type="ECO:0000313" key="11">
    <source>
        <dbReference type="EMBL" id="KAG5676851.1"/>
    </source>
</evidence>
<keyword evidence="2" id="KW-0336">GPI-anchor</keyword>
<evidence type="ECO:0000256" key="2">
    <source>
        <dbReference type="ARBA" id="ARBA00022622"/>
    </source>
</evidence>